<reference evidence="2 3" key="1">
    <citation type="submission" date="2024-04" db="EMBL/GenBank/DDBJ databases">
        <title>The reference genome of an endangered Asteraceae, Deinandra increscens subsp. villosa, native to the Central Coast of California.</title>
        <authorList>
            <person name="Guilliams M."/>
            <person name="Hasenstab-Lehman K."/>
            <person name="Meyer R."/>
            <person name="Mcevoy S."/>
        </authorList>
    </citation>
    <scope>NUCLEOTIDE SEQUENCE [LARGE SCALE GENOMIC DNA]</scope>
    <source>
        <tissue evidence="2">Leaf</tissue>
    </source>
</reference>
<name>A0AAP0DI26_9ASTR</name>
<evidence type="ECO:0000313" key="2">
    <source>
        <dbReference type="EMBL" id="KAK9075334.1"/>
    </source>
</evidence>
<protein>
    <submittedName>
        <fullName evidence="2">Uncharacterized protein</fullName>
    </submittedName>
</protein>
<proteinExistence type="predicted"/>
<feature type="compositionally biased region" description="Basic and acidic residues" evidence="1">
    <location>
        <begin position="1"/>
        <end position="14"/>
    </location>
</feature>
<dbReference type="AlphaFoldDB" id="A0AAP0DI26"/>
<feature type="region of interest" description="Disordered" evidence="1">
    <location>
        <begin position="1"/>
        <end position="31"/>
    </location>
</feature>
<comment type="caution">
    <text evidence="2">The sequence shown here is derived from an EMBL/GenBank/DDBJ whole genome shotgun (WGS) entry which is preliminary data.</text>
</comment>
<dbReference type="PANTHER" id="PTHR37610:SF98">
    <property type="entry name" value="TRANSCRIPTION FACTOR INTERACTOR AND REGULATOR CCHC(ZN) FAMILY"/>
    <property type="match status" value="1"/>
</dbReference>
<dbReference type="Proteomes" id="UP001408789">
    <property type="component" value="Unassembled WGS sequence"/>
</dbReference>
<evidence type="ECO:0000256" key="1">
    <source>
        <dbReference type="SAM" id="MobiDB-lite"/>
    </source>
</evidence>
<accession>A0AAP0DI26</accession>
<gene>
    <name evidence="2" type="ORF">SSX86_003657</name>
</gene>
<organism evidence="2 3">
    <name type="scientific">Deinandra increscens subsp. villosa</name>
    <dbReference type="NCBI Taxonomy" id="3103831"/>
    <lineage>
        <taxon>Eukaryota</taxon>
        <taxon>Viridiplantae</taxon>
        <taxon>Streptophyta</taxon>
        <taxon>Embryophyta</taxon>
        <taxon>Tracheophyta</taxon>
        <taxon>Spermatophyta</taxon>
        <taxon>Magnoliopsida</taxon>
        <taxon>eudicotyledons</taxon>
        <taxon>Gunneridae</taxon>
        <taxon>Pentapetalae</taxon>
        <taxon>asterids</taxon>
        <taxon>campanulids</taxon>
        <taxon>Asterales</taxon>
        <taxon>Asteraceae</taxon>
        <taxon>Asteroideae</taxon>
        <taxon>Heliantheae alliance</taxon>
        <taxon>Madieae</taxon>
        <taxon>Madiinae</taxon>
        <taxon>Deinandra</taxon>
    </lineage>
</organism>
<dbReference type="EMBL" id="JBCNJP010000007">
    <property type="protein sequence ID" value="KAK9075334.1"/>
    <property type="molecule type" value="Genomic_DNA"/>
</dbReference>
<evidence type="ECO:0000313" key="3">
    <source>
        <dbReference type="Proteomes" id="UP001408789"/>
    </source>
</evidence>
<dbReference type="PANTHER" id="PTHR37610">
    <property type="entry name" value="CCHC-TYPE DOMAIN-CONTAINING PROTEIN"/>
    <property type="match status" value="1"/>
</dbReference>
<keyword evidence="3" id="KW-1185">Reference proteome</keyword>
<dbReference type="Pfam" id="PF14223">
    <property type="entry name" value="Retrotran_gag_2"/>
    <property type="match status" value="1"/>
</dbReference>
<sequence length="365" mass="41054">MAGDDTTKETHKTDGSASDHTSHYYLHPSDLPSQKHVNEALSDSNYLDWVREMENFLFAKNKIGFVKGTIEKPKETDANHMAWMRCDAMVKGWLTTAMEKEIRGSVKYANSAAEIWTDLEEKFGKESAPRAYELKQSISNTKQDGMTVSAYYTKLRGLWDEMQSFLPIPKCKCNGCTCGLGKSLRELREKEQLYEFLMGLDSEFSIVRTQILATKPIPSLGNAYHLVSEDEQQRSITGGKKVVTETAAFHATVKRNTTPNKAVQKDNRPTGRCDVCGRDGHTRDGCFKVIGYPEWWPGKNKREKGKPKAACAEVEMETNSIAGLTKEQYNQFLKLFTSENKVTQNDAPRSANMAGLAFEDVDWSG</sequence>